<reference evidence="1" key="1">
    <citation type="submission" date="2015-07" db="EMBL/GenBank/DDBJ databases">
        <title>MeaNS - Measles Nucleotide Surveillance Program.</title>
        <authorList>
            <person name="Tran T."/>
            <person name="Druce J."/>
        </authorList>
    </citation>
    <scope>NUCLEOTIDE SEQUENCE</scope>
    <source>
        <strain evidence="1">UCB-OBI-ISO-001</strain>
        <tissue evidence="1">Gonad</tissue>
    </source>
</reference>
<gene>
    <name evidence="1" type="ORF">OCBIM_22014921mg</name>
</gene>
<dbReference type="EMBL" id="KQ418187">
    <property type="protein sequence ID" value="KOF88458.1"/>
    <property type="molecule type" value="Genomic_DNA"/>
</dbReference>
<name>A0A0L8HGS5_OCTBM</name>
<accession>A0A0L8HGS5</accession>
<sequence>MKVKLICLYPSVLCHHGNHDLLINEFSASQHLVYVAQNLYFLSNFSMTVKNLN</sequence>
<protein>
    <submittedName>
        <fullName evidence="1">Uncharacterized protein</fullName>
    </submittedName>
</protein>
<dbReference type="AlphaFoldDB" id="A0A0L8HGS5"/>
<organism evidence="1">
    <name type="scientific">Octopus bimaculoides</name>
    <name type="common">California two-spotted octopus</name>
    <dbReference type="NCBI Taxonomy" id="37653"/>
    <lineage>
        <taxon>Eukaryota</taxon>
        <taxon>Metazoa</taxon>
        <taxon>Spiralia</taxon>
        <taxon>Lophotrochozoa</taxon>
        <taxon>Mollusca</taxon>
        <taxon>Cephalopoda</taxon>
        <taxon>Coleoidea</taxon>
        <taxon>Octopodiformes</taxon>
        <taxon>Octopoda</taxon>
        <taxon>Incirrata</taxon>
        <taxon>Octopodidae</taxon>
        <taxon>Octopus</taxon>
    </lineage>
</organism>
<proteinExistence type="predicted"/>
<evidence type="ECO:0000313" key="1">
    <source>
        <dbReference type="EMBL" id="KOF88458.1"/>
    </source>
</evidence>